<dbReference type="SUPFAM" id="SSF51445">
    <property type="entry name" value="(Trans)glycosidases"/>
    <property type="match status" value="1"/>
</dbReference>
<dbReference type="PROSITE" id="PS51904">
    <property type="entry name" value="GLYCOSYL_HYDROL_F25_2"/>
    <property type="match status" value="1"/>
</dbReference>
<evidence type="ECO:0000313" key="4">
    <source>
        <dbReference type="Proteomes" id="UP000221653"/>
    </source>
</evidence>
<dbReference type="EMBL" id="PDJF01000001">
    <property type="protein sequence ID" value="PFG27389.1"/>
    <property type="molecule type" value="Genomic_DNA"/>
</dbReference>
<dbReference type="GO" id="GO:0003796">
    <property type="term" value="F:lysozyme activity"/>
    <property type="evidence" value="ECO:0007669"/>
    <property type="project" value="InterPro"/>
</dbReference>
<evidence type="ECO:0000313" key="3">
    <source>
        <dbReference type="EMBL" id="PFG27389.1"/>
    </source>
</evidence>
<dbReference type="RefSeq" id="WP_098388765.1">
    <property type="nucleotide sequence ID" value="NZ_LS483464.1"/>
</dbReference>
<accession>A0A2A9DNB3</accession>
<dbReference type="CDD" id="cd12797">
    <property type="entry name" value="M23_peptidase"/>
    <property type="match status" value="1"/>
</dbReference>
<keyword evidence="4" id="KW-1185">Reference proteome</keyword>
<dbReference type="AlphaFoldDB" id="A0A2A9DNB3"/>
<evidence type="ECO:0000256" key="1">
    <source>
        <dbReference type="ARBA" id="ARBA00010646"/>
    </source>
</evidence>
<dbReference type="Gene3D" id="2.70.70.10">
    <property type="entry name" value="Glucose Permease (Domain IIA)"/>
    <property type="match status" value="1"/>
</dbReference>
<evidence type="ECO:0000259" key="2">
    <source>
        <dbReference type="Pfam" id="PF01551"/>
    </source>
</evidence>
<comment type="caution">
    <text evidence="3">The sequence shown here is derived from an EMBL/GenBank/DDBJ whole genome shotgun (WGS) entry which is preliminary data.</text>
</comment>
<gene>
    <name evidence="3" type="ORF">ATK06_0445</name>
</gene>
<dbReference type="SUPFAM" id="SSF51261">
    <property type="entry name" value="Duplicated hybrid motif"/>
    <property type="match status" value="1"/>
</dbReference>
<reference evidence="3 4" key="1">
    <citation type="submission" date="2017-10" db="EMBL/GenBank/DDBJ databases">
        <title>Sequencing the genomes of 1000 actinobacteria strains.</title>
        <authorList>
            <person name="Klenk H.-P."/>
        </authorList>
    </citation>
    <scope>NUCLEOTIDE SEQUENCE [LARGE SCALE GENOMIC DNA]</scope>
    <source>
        <strain evidence="3 4">DSM 20688</strain>
    </source>
</reference>
<proteinExistence type="inferred from homology"/>
<dbReference type="Pfam" id="PF01183">
    <property type="entry name" value="Glyco_hydro_25"/>
    <property type="match status" value="1"/>
</dbReference>
<dbReference type="InterPro" id="IPR050570">
    <property type="entry name" value="Cell_wall_metabolism_enzyme"/>
</dbReference>
<dbReference type="GO" id="GO:0009253">
    <property type="term" value="P:peptidoglycan catabolic process"/>
    <property type="evidence" value="ECO:0007669"/>
    <property type="project" value="InterPro"/>
</dbReference>
<dbReference type="InterPro" id="IPR017853">
    <property type="entry name" value="GH"/>
</dbReference>
<dbReference type="GO" id="GO:0004222">
    <property type="term" value="F:metalloendopeptidase activity"/>
    <property type="evidence" value="ECO:0007669"/>
    <property type="project" value="TreeGrafter"/>
</dbReference>
<dbReference type="OrthoDB" id="3345404at2"/>
<sequence length="464" mass="51798">MVTMPVQKAFIVTSPLGQRWGTTHWGTDYGRAGGCGGYPIYAVKDGTVVQAGPAQGFGRWIRLDHPASVGGGESVYGHIIPEVAAGQNVREGQRIGRIDPNSATNGGVAPHLHFEFYRYSWVPAVRRVLGESILDPQKVLAGARWPGEAAEDKSPSATVFGVDVSEHQDGMSLAQAKREGWEFAILRLCDGTYRDRTFQSHLADAEAAGILVATYWYLRAPSEGTTINQQVDVIDQQMGGRRDLGVWIDVESVDSANRKLLTGTDVWEAKRELERRGYYVPGIYSGAWYWEHMPGGEPSMDGLGHLWVSHYGKRNAYGPGRDLYQSEGGNAHPGWSYPLGDRRPDILQYGSNGAVAGRYVDVNAFRGTRDELAAIFTGKNLQRKGPLMALTDDEQRELLEKTRRIHHELAHDFQSRYINPDGQRSEFRDTIAGYVLELDRKIEDMHANMLVAIWKKLTEWRKKQ</sequence>
<name>A0A2A9DNB3_9CORY</name>
<dbReference type="Proteomes" id="UP000221653">
    <property type="component" value="Unassembled WGS sequence"/>
</dbReference>
<comment type="similarity">
    <text evidence="1">Belongs to the glycosyl hydrolase 25 family.</text>
</comment>
<dbReference type="Pfam" id="PF01551">
    <property type="entry name" value="Peptidase_M23"/>
    <property type="match status" value="1"/>
</dbReference>
<dbReference type="Gene3D" id="3.20.20.80">
    <property type="entry name" value="Glycosidases"/>
    <property type="match status" value="1"/>
</dbReference>
<organism evidence="3 4">
    <name type="scientific">Corynebacterium renale</name>
    <dbReference type="NCBI Taxonomy" id="1724"/>
    <lineage>
        <taxon>Bacteria</taxon>
        <taxon>Bacillati</taxon>
        <taxon>Actinomycetota</taxon>
        <taxon>Actinomycetes</taxon>
        <taxon>Mycobacteriales</taxon>
        <taxon>Corynebacteriaceae</taxon>
        <taxon>Corynebacterium</taxon>
    </lineage>
</organism>
<protein>
    <submittedName>
        <fullName evidence="3">Peptidase M23-like protein</fullName>
    </submittedName>
</protein>
<dbReference type="InterPro" id="IPR011055">
    <property type="entry name" value="Dup_hybrid_motif"/>
</dbReference>
<dbReference type="PANTHER" id="PTHR21666:SF270">
    <property type="entry name" value="MUREIN HYDROLASE ACTIVATOR ENVC"/>
    <property type="match status" value="1"/>
</dbReference>
<dbReference type="PANTHER" id="PTHR21666">
    <property type="entry name" value="PEPTIDASE-RELATED"/>
    <property type="match status" value="1"/>
</dbReference>
<dbReference type="InterPro" id="IPR016047">
    <property type="entry name" value="M23ase_b-sheet_dom"/>
</dbReference>
<dbReference type="GO" id="GO:0016998">
    <property type="term" value="P:cell wall macromolecule catabolic process"/>
    <property type="evidence" value="ECO:0007669"/>
    <property type="project" value="InterPro"/>
</dbReference>
<dbReference type="STRING" id="1724.GCA_001044175_00777"/>
<feature type="domain" description="M23ase beta-sheet core" evidence="2">
    <location>
        <begin position="23"/>
        <end position="118"/>
    </location>
</feature>
<dbReference type="InterPro" id="IPR002053">
    <property type="entry name" value="Glyco_hydro_25"/>
</dbReference>